<dbReference type="EC" id="2.7.13.3" evidence="3"/>
<evidence type="ECO:0000259" key="9">
    <source>
        <dbReference type="PROSITE" id="PS50109"/>
    </source>
</evidence>
<evidence type="ECO:0000256" key="8">
    <source>
        <dbReference type="SAM" id="Phobius"/>
    </source>
</evidence>
<dbReference type="CDD" id="cd16922">
    <property type="entry name" value="HATPase_EvgS-ArcB-TorS-like"/>
    <property type="match status" value="1"/>
</dbReference>
<organism evidence="12 13">
    <name type="scientific">Sinobacterium caligoides</name>
    <dbReference type="NCBI Taxonomy" id="933926"/>
    <lineage>
        <taxon>Bacteria</taxon>
        <taxon>Pseudomonadati</taxon>
        <taxon>Pseudomonadota</taxon>
        <taxon>Gammaproteobacteria</taxon>
        <taxon>Cellvibrionales</taxon>
        <taxon>Spongiibacteraceae</taxon>
        <taxon>Sinobacterium</taxon>
    </lineage>
</organism>
<dbReference type="Pfam" id="PF08376">
    <property type="entry name" value="NIT"/>
    <property type="match status" value="1"/>
</dbReference>
<keyword evidence="4 7" id="KW-0597">Phosphoprotein</keyword>
<evidence type="ECO:0000256" key="6">
    <source>
        <dbReference type="ARBA" id="ARBA00022777"/>
    </source>
</evidence>
<dbReference type="Gene3D" id="3.40.50.2300">
    <property type="match status" value="1"/>
</dbReference>
<dbReference type="InterPro" id="IPR003660">
    <property type="entry name" value="HAMP_dom"/>
</dbReference>
<dbReference type="Proteomes" id="UP000275394">
    <property type="component" value="Unassembled WGS sequence"/>
</dbReference>
<dbReference type="Pfam" id="PF00512">
    <property type="entry name" value="HisKA"/>
    <property type="match status" value="1"/>
</dbReference>
<dbReference type="PANTHER" id="PTHR45339">
    <property type="entry name" value="HYBRID SIGNAL TRANSDUCTION HISTIDINE KINASE J"/>
    <property type="match status" value="1"/>
</dbReference>
<dbReference type="CDD" id="cd17546">
    <property type="entry name" value="REC_hyHK_CKI1_RcsC-like"/>
    <property type="match status" value="1"/>
</dbReference>
<evidence type="ECO:0000256" key="4">
    <source>
        <dbReference type="ARBA" id="ARBA00022553"/>
    </source>
</evidence>
<evidence type="ECO:0000259" key="10">
    <source>
        <dbReference type="PROSITE" id="PS50110"/>
    </source>
</evidence>
<name>A0A3N2DHI5_9GAMM</name>
<dbReference type="InterPro" id="IPR004358">
    <property type="entry name" value="Sig_transdc_His_kin-like_C"/>
</dbReference>
<dbReference type="PROSITE" id="PS50110">
    <property type="entry name" value="RESPONSE_REGULATORY"/>
    <property type="match status" value="1"/>
</dbReference>
<dbReference type="SMART" id="SM00387">
    <property type="entry name" value="HATPase_c"/>
    <property type="match status" value="1"/>
</dbReference>
<dbReference type="PANTHER" id="PTHR45339:SF3">
    <property type="entry name" value="HISTIDINE KINASE"/>
    <property type="match status" value="1"/>
</dbReference>
<dbReference type="InterPro" id="IPR036890">
    <property type="entry name" value="HATPase_C_sf"/>
</dbReference>
<dbReference type="Pfam" id="PF02518">
    <property type="entry name" value="HATPase_c"/>
    <property type="match status" value="1"/>
</dbReference>
<reference evidence="12 13" key="1">
    <citation type="submission" date="2018-11" db="EMBL/GenBank/DDBJ databases">
        <title>Genomic Encyclopedia of Type Strains, Phase IV (KMG-IV): sequencing the most valuable type-strain genomes for metagenomic binning, comparative biology and taxonomic classification.</title>
        <authorList>
            <person name="Goeker M."/>
        </authorList>
    </citation>
    <scope>NUCLEOTIDE SEQUENCE [LARGE SCALE GENOMIC DNA]</scope>
    <source>
        <strain evidence="12 13">DSM 100316</strain>
    </source>
</reference>
<dbReference type="GO" id="GO:0000155">
    <property type="term" value="F:phosphorelay sensor kinase activity"/>
    <property type="evidence" value="ECO:0007669"/>
    <property type="project" value="InterPro"/>
</dbReference>
<dbReference type="Pfam" id="PF00072">
    <property type="entry name" value="Response_reg"/>
    <property type="match status" value="1"/>
</dbReference>
<keyword evidence="13" id="KW-1185">Reference proteome</keyword>
<dbReference type="PROSITE" id="PS50109">
    <property type="entry name" value="HIS_KIN"/>
    <property type="match status" value="1"/>
</dbReference>
<feature type="domain" description="HAMP" evidence="11">
    <location>
        <begin position="315"/>
        <end position="368"/>
    </location>
</feature>
<sequence length="916" mass="102505">MVIPLLCSALIFSRYIVSQYQELQDVQSVAQRYALFVKIERLMQVLAEEQSVVNRLASSPEPPLVLMAQWRSHRQQTEQVYLDWANYPVDELARLTNHWPLARYVQMVEEVAVELRDWPVVRDYEGYEQWSMVITARQDELLSFIAGLPVEVDTVTLRNGLTAYIYLLRIAAYAQQEQLLVERYLWRSQLSQQSQRRLIVLSSRQQLYLDQYLNHFANAEQVERLLAVFSAPAFAAGNAVRAKVVAGREPLDDAQVLLAANRTVLITDVAGSVASDIVAMAKHLYRQQLVTFCVNIMIVMLMLVAMFSLGRLINRRTLSAVAEIGSSLEAVEQTKDYSRRVNIQGRDEFSALAQLLNGLIEARSDSEQKLVSAKEQAEQSSAAKSVFLANISHEIRTPLNGIIGMSGILKRAALPQNAREQIDIIERSSRDLLETVNRVLDVSKLESNSLLLYEQPMLIDDVFQQAVVKYREKLFAQGLRFDVDIAPELPERLVLDAKRLLLVVDNLLSNALKFTERGGVLLRVRVQRLMSQRVIITLAVCDSGIGIAEDRREHLFEAFKQADDSLSRGYEGAGLGLAICRGVMTLMSGSIELSSDVGQGTTATITFPAKVSSPVSKPSRLLAGRPVLLCIDDDCSRDILSRLCRYHRMKLLVASTDELLQRYLQELAGGFVLLQGELGRLWTARLQALLSRQDAPDIFFLSEQNTETLLQQQPILSACHIVARPVRGAELISLFEATRVSKEDCLAVFKPDKVQVAEPTVEELSCQLIARADKERENGLSILLVEDNAINQQVASIALEMAGFSVLLAADGQRGVACWLQEQPDLILMDCMMPVMDGIEATSIIRAIELELSMAPTPIVALTATTLDSDIHRCREVGMDGYIAKPFESRQLVAMIYKLVPPRLQDKQVIPRGDRS</sequence>
<dbReference type="InterPro" id="IPR011006">
    <property type="entry name" value="CheY-like_superfamily"/>
</dbReference>
<dbReference type="Gene3D" id="1.10.287.130">
    <property type="match status" value="1"/>
</dbReference>
<proteinExistence type="predicted"/>
<dbReference type="SUPFAM" id="SSF55874">
    <property type="entry name" value="ATPase domain of HSP90 chaperone/DNA topoisomerase II/histidine kinase"/>
    <property type="match status" value="1"/>
</dbReference>
<dbReference type="InterPro" id="IPR013587">
    <property type="entry name" value="Nitrate/nitrite_sensing"/>
</dbReference>
<dbReference type="AlphaFoldDB" id="A0A3N2DHI5"/>
<comment type="caution">
    <text evidence="12">The sequence shown here is derived from an EMBL/GenBank/DDBJ whole genome shotgun (WGS) entry which is preliminary data.</text>
</comment>
<evidence type="ECO:0000256" key="7">
    <source>
        <dbReference type="PROSITE-ProRule" id="PRU00169"/>
    </source>
</evidence>
<dbReference type="SUPFAM" id="SSF52172">
    <property type="entry name" value="CheY-like"/>
    <property type="match status" value="1"/>
</dbReference>
<dbReference type="InterPro" id="IPR003661">
    <property type="entry name" value="HisK_dim/P_dom"/>
</dbReference>
<dbReference type="SUPFAM" id="SSF47384">
    <property type="entry name" value="Homodimeric domain of signal transducing histidine kinase"/>
    <property type="match status" value="1"/>
</dbReference>
<protein>
    <recommendedName>
        <fullName evidence="3">histidine kinase</fullName>
        <ecNumber evidence="3">2.7.13.3</ecNumber>
    </recommendedName>
</protein>
<dbReference type="CDD" id="cd00082">
    <property type="entry name" value="HisKA"/>
    <property type="match status" value="1"/>
</dbReference>
<keyword evidence="8" id="KW-0812">Transmembrane</keyword>
<feature type="domain" description="Response regulatory" evidence="10">
    <location>
        <begin position="781"/>
        <end position="900"/>
    </location>
</feature>
<comment type="subcellular location">
    <subcellularLocation>
        <location evidence="2">Membrane</location>
    </subcellularLocation>
</comment>
<dbReference type="InterPro" id="IPR001789">
    <property type="entry name" value="Sig_transdc_resp-reg_receiver"/>
</dbReference>
<evidence type="ECO:0000259" key="11">
    <source>
        <dbReference type="PROSITE" id="PS50885"/>
    </source>
</evidence>
<evidence type="ECO:0000313" key="13">
    <source>
        <dbReference type="Proteomes" id="UP000275394"/>
    </source>
</evidence>
<dbReference type="PROSITE" id="PS50885">
    <property type="entry name" value="HAMP"/>
    <property type="match status" value="1"/>
</dbReference>
<evidence type="ECO:0000256" key="1">
    <source>
        <dbReference type="ARBA" id="ARBA00000085"/>
    </source>
</evidence>
<dbReference type="InterPro" id="IPR036097">
    <property type="entry name" value="HisK_dim/P_sf"/>
</dbReference>
<dbReference type="EMBL" id="RKHR01000006">
    <property type="protein sequence ID" value="ROR99078.1"/>
    <property type="molecule type" value="Genomic_DNA"/>
</dbReference>
<feature type="domain" description="Histidine kinase" evidence="9">
    <location>
        <begin position="390"/>
        <end position="611"/>
    </location>
</feature>
<gene>
    <name evidence="12" type="ORF">EDC56_3318</name>
</gene>
<evidence type="ECO:0000256" key="2">
    <source>
        <dbReference type="ARBA" id="ARBA00004370"/>
    </source>
</evidence>
<dbReference type="SMART" id="SM00388">
    <property type="entry name" value="HisKA"/>
    <property type="match status" value="1"/>
</dbReference>
<accession>A0A3N2DHI5</accession>
<keyword evidence="5" id="KW-0808">Transferase</keyword>
<dbReference type="PRINTS" id="PR00344">
    <property type="entry name" value="BCTRLSENSOR"/>
</dbReference>
<feature type="transmembrane region" description="Helical" evidence="8">
    <location>
        <begin position="289"/>
        <end position="309"/>
    </location>
</feature>
<comment type="catalytic activity">
    <reaction evidence="1">
        <text>ATP + protein L-histidine = ADP + protein N-phospho-L-histidine.</text>
        <dbReference type="EC" id="2.7.13.3"/>
    </reaction>
</comment>
<dbReference type="SMART" id="SM00448">
    <property type="entry name" value="REC"/>
    <property type="match status" value="1"/>
</dbReference>
<dbReference type="InterPro" id="IPR005467">
    <property type="entry name" value="His_kinase_dom"/>
</dbReference>
<feature type="modified residue" description="4-aspartylphosphate" evidence="7">
    <location>
        <position position="830"/>
    </location>
</feature>
<keyword evidence="6 12" id="KW-0418">Kinase</keyword>
<evidence type="ECO:0000256" key="5">
    <source>
        <dbReference type="ARBA" id="ARBA00022679"/>
    </source>
</evidence>
<dbReference type="GO" id="GO:0016020">
    <property type="term" value="C:membrane"/>
    <property type="evidence" value="ECO:0007669"/>
    <property type="project" value="UniProtKB-SubCell"/>
</dbReference>
<dbReference type="InterPro" id="IPR003594">
    <property type="entry name" value="HATPase_dom"/>
</dbReference>
<keyword evidence="8" id="KW-1133">Transmembrane helix</keyword>
<evidence type="ECO:0000256" key="3">
    <source>
        <dbReference type="ARBA" id="ARBA00012438"/>
    </source>
</evidence>
<keyword evidence="8" id="KW-0472">Membrane</keyword>
<evidence type="ECO:0000313" key="12">
    <source>
        <dbReference type="EMBL" id="ROR99078.1"/>
    </source>
</evidence>
<dbReference type="Gene3D" id="3.30.565.10">
    <property type="entry name" value="Histidine kinase-like ATPase, C-terminal domain"/>
    <property type="match status" value="1"/>
</dbReference>